<feature type="compositionally biased region" description="Polar residues" evidence="1">
    <location>
        <begin position="660"/>
        <end position="671"/>
    </location>
</feature>
<feature type="compositionally biased region" description="Polar residues" evidence="1">
    <location>
        <begin position="1563"/>
        <end position="1579"/>
    </location>
</feature>
<dbReference type="EMBL" id="JAWJWE010000003">
    <property type="protein sequence ID" value="KAK6639411.1"/>
    <property type="molecule type" value="Genomic_DNA"/>
</dbReference>
<evidence type="ECO:0000256" key="1">
    <source>
        <dbReference type="SAM" id="MobiDB-lite"/>
    </source>
</evidence>
<organism evidence="2 3">
    <name type="scientific">Polyplax serrata</name>
    <name type="common">Common mouse louse</name>
    <dbReference type="NCBI Taxonomy" id="468196"/>
    <lineage>
        <taxon>Eukaryota</taxon>
        <taxon>Metazoa</taxon>
        <taxon>Ecdysozoa</taxon>
        <taxon>Arthropoda</taxon>
        <taxon>Hexapoda</taxon>
        <taxon>Insecta</taxon>
        <taxon>Pterygota</taxon>
        <taxon>Neoptera</taxon>
        <taxon>Paraneoptera</taxon>
        <taxon>Psocodea</taxon>
        <taxon>Troctomorpha</taxon>
        <taxon>Phthiraptera</taxon>
        <taxon>Anoplura</taxon>
        <taxon>Polyplacidae</taxon>
        <taxon>Polyplax</taxon>
    </lineage>
</organism>
<proteinExistence type="predicted"/>
<dbReference type="InterPro" id="IPR051017">
    <property type="entry name" value="Aldolase-II_Adducin_sf"/>
</dbReference>
<feature type="region of interest" description="Disordered" evidence="1">
    <location>
        <begin position="796"/>
        <end position="877"/>
    </location>
</feature>
<feature type="compositionally biased region" description="Basic and acidic residues" evidence="1">
    <location>
        <begin position="556"/>
        <end position="572"/>
    </location>
</feature>
<feature type="compositionally biased region" description="Basic and acidic residues" evidence="1">
    <location>
        <begin position="1212"/>
        <end position="1221"/>
    </location>
</feature>
<dbReference type="PANTHER" id="PTHR10672">
    <property type="entry name" value="ADDUCIN"/>
    <property type="match status" value="1"/>
</dbReference>
<feature type="compositionally biased region" description="Basic and acidic residues" evidence="1">
    <location>
        <begin position="677"/>
        <end position="696"/>
    </location>
</feature>
<reference evidence="2 3" key="1">
    <citation type="submission" date="2023-10" db="EMBL/GenBank/DDBJ databases">
        <title>Genomes of two closely related lineages of the louse Polyplax serrata with different host specificities.</title>
        <authorList>
            <person name="Martinu J."/>
            <person name="Tarabai H."/>
            <person name="Stefka J."/>
            <person name="Hypsa V."/>
        </authorList>
    </citation>
    <scope>NUCLEOTIDE SEQUENCE [LARGE SCALE GENOMIC DNA]</scope>
    <source>
        <strain evidence="2">HR10_N</strain>
    </source>
</reference>
<feature type="region of interest" description="Disordered" evidence="1">
    <location>
        <begin position="660"/>
        <end position="733"/>
    </location>
</feature>
<dbReference type="Proteomes" id="UP001372834">
    <property type="component" value="Unassembled WGS sequence"/>
</dbReference>
<sequence>MLHNQTRLKLESPCSNRHDFSYSLSFSVSIDIVKHIRPLILSFYLFFAWQWVAESSPTHSSTPVKIESALQFVPKGTNPKEFKKLQQQIKENRRADKITSGPQSHILEGVSWEEAKKLQDANITQTGDQVILVGAASKGIIQRNYQHNALVYKTPYAKNPFDSMSDKEIEDYKQLVERKQRGDTDYEESQSESEAMSSSRHDAPRHLKSPLLSPYSATSETEEESRDEPRVLRIETKTAPRPIQAEVVLSDVYHDKSHDIEAESDSTDARVERSHSARYPKAEKPESVKLMNSFRKSWSLKREKDKSKDVSNPGYHESRNLLHPSFLIGEPRCDRMETLHHCIARIKQLTYQPVIVDLNSKTLHPLLKSISDPCNLNRVSDEEESFWSNNNQLTVAKQQNISSSNSNLASDLRKRLNTRKKLIYSAKMKFLGYQIGGPEPVSEVKEIEKKASTSPMRALISEIRETISGIVSPERSTDPEDPIGQYLSTLRWIERPKFVPKMKLTEPSEDCDDQEVKCEGDGESQIRKTVSLESVNDFAKDFHALEKSDEEYAEEICEKDQETAADPVKDMKNSSLVTDENDNLCYESVVENILSEIVKMIDVTDEEVTHTVTDDSLMPTYSLIETTETEWYYNKTIMKMDNSQTVLEIKDIELKENENQDTPLIRNTDTGIDTDFTSEKENEDKWDDTKDVRQDDVEAEGQLAEISGLNKSSETDSSFMKSSSGGQTSNDVDTSFAFKTENENSDKTNEKIKLCASSPEENQKKLVTDSDAVVEDQVAAEKEANVEIHCFKLPDIPESPEFTNVDTEDAPITSSSKDTSPEAVAVAQQEPCFATPNEVSDPKREEEKVAQKPDKKKRKRNKKSSTKITVKKEMKENNSEEPVVKEIKLTIKNSKQCHSEKYEVKIQDVTNTSEELSSSMGDTAESFPKFDLTDSCSCDAQQSLVKLQGEVSTTIEKLQTIEDYFENEIQKHSTEPTAKPEVDELTIEYNYGEREEVTNESRGINEVSVDGLTGGDLNLAEIEKTPDSYEQSLNLISSSLLIDADSNDQLNVSHVERVEFQWPDVSFGSFTSPCNSKDHVQLDEFANISHQCSPTKSLVQCENRGETTVSESSTAHIEDKMAPLEATEENVELCPEKAVDGQSVMDSVETLDNNKTEEVNEVALIMKNMLLTVGCEPESFTADTSTGNLSNAENLSTPPEVFKENAKEECLDESARAESSARDTWNAVETSDSGESPTDAEATEAVSMWRGLVVDVVECVLGAQEIENGEKRSKESKEIQSDVIDTSSPPPDTSEVEVQGNDPPERTGMDINGNLKAEEKRTIFLDVDGISEYYNHLNWIVNRLSTPLKALTWVDQTVEKISRTEILLEHEVIEQDFDKSTGQRNASPTNSLEEFENLENLITRSNSSVAVSLDAVATKLQKLVSSPEPQKEHEEIAKGTKDCIFKVVVKTPTKKEIFINYAQDSISSFDLTSDFEFCNTYVRTDDVNEDFENYSSDNSAFFSVSSPEKNSGNSSFASIESSAVNGQGLRIPFCCVDVNDLNENPKKSPRSLSIIEEVDEVDNSTSSDVSSMKTISVDK</sequence>
<accession>A0AAN8PMX0</accession>
<evidence type="ECO:0000313" key="2">
    <source>
        <dbReference type="EMBL" id="KAK6639411.1"/>
    </source>
</evidence>
<feature type="compositionally biased region" description="Basic and acidic residues" evidence="1">
    <location>
        <begin position="840"/>
        <end position="853"/>
    </location>
</feature>
<feature type="compositionally biased region" description="Basic residues" evidence="1">
    <location>
        <begin position="854"/>
        <end position="865"/>
    </location>
</feature>
<feature type="region of interest" description="Disordered" evidence="1">
    <location>
        <begin position="258"/>
        <end position="286"/>
    </location>
</feature>
<feature type="compositionally biased region" description="Basic and acidic residues" evidence="1">
    <location>
        <begin position="1269"/>
        <end position="1280"/>
    </location>
</feature>
<gene>
    <name evidence="2" type="ORF">RUM43_007684</name>
</gene>
<feature type="compositionally biased region" description="Polar residues" evidence="1">
    <location>
        <begin position="1227"/>
        <end position="1236"/>
    </location>
</feature>
<feature type="region of interest" description="Disordered" evidence="1">
    <location>
        <begin position="553"/>
        <end position="574"/>
    </location>
</feature>
<comment type="caution">
    <text evidence="2">The sequence shown here is derived from an EMBL/GenBank/DDBJ whole genome shotgun (WGS) entry which is preliminary data.</text>
</comment>
<name>A0AAN8PMX0_POLSC</name>
<feature type="compositionally biased region" description="Polar residues" evidence="1">
    <location>
        <begin position="709"/>
        <end position="733"/>
    </location>
</feature>
<feature type="region of interest" description="Disordered" evidence="1">
    <location>
        <begin position="178"/>
        <end position="238"/>
    </location>
</feature>
<feature type="region of interest" description="Disordered" evidence="1">
    <location>
        <begin position="1180"/>
        <end position="1200"/>
    </location>
</feature>
<dbReference type="GO" id="GO:0014069">
    <property type="term" value="C:postsynaptic density"/>
    <property type="evidence" value="ECO:0007669"/>
    <property type="project" value="TreeGrafter"/>
</dbReference>
<evidence type="ECO:0000313" key="3">
    <source>
        <dbReference type="Proteomes" id="UP001372834"/>
    </source>
</evidence>
<feature type="region of interest" description="Disordered" evidence="1">
    <location>
        <begin position="1545"/>
        <end position="1579"/>
    </location>
</feature>
<feature type="compositionally biased region" description="Basic and acidic residues" evidence="1">
    <location>
        <begin position="227"/>
        <end position="238"/>
    </location>
</feature>
<dbReference type="GO" id="GO:0005856">
    <property type="term" value="C:cytoskeleton"/>
    <property type="evidence" value="ECO:0007669"/>
    <property type="project" value="TreeGrafter"/>
</dbReference>
<feature type="compositionally biased region" description="Polar residues" evidence="1">
    <location>
        <begin position="1181"/>
        <end position="1197"/>
    </location>
</feature>
<feature type="region of interest" description="Disordered" evidence="1">
    <location>
        <begin position="1212"/>
        <end position="1242"/>
    </location>
</feature>
<dbReference type="GO" id="GO:0005886">
    <property type="term" value="C:plasma membrane"/>
    <property type="evidence" value="ECO:0007669"/>
    <property type="project" value="TreeGrafter"/>
</dbReference>
<protein>
    <submittedName>
        <fullName evidence="2">Uncharacterized protein</fullName>
    </submittedName>
</protein>
<feature type="region of interest" description="Disordered" evidence="1">
    <location>
        <begin position="1269"/>
        <end position="1311"/>
    </location>
</feature>
<dbReference type="PANTHER" id="PTHR10672:SF3">
    <property type="entry name" value="PROTEIN HU-LI TAI SHAO"/>
    <property type="match status" value="1"/>
</dbReference>
<dbReference type="GO" id="GO:0051015">
    <property type="term" value="F:actin filament binding"/>
    <property type="evidence" value="ECO:0007669"/>
    <property type="project" value="TreeGrafter"/>
</dbReference>